<proteinExistence type="predicted"/>
<name>A0A9P0K0V9_ACAOB</name>
<reference evidence="1" key="1">
    <citation type="submission" date="2022-03" db="EMBL/GenBank/DDBJ databases">
        <authorList>
            <person name="Sayadi A."/>
        </authorList>
    </citation>
    <scope>NUCLEOTIDE SEQUENCE</scope>
</reference>
<keyword evidence="2" id="KW-1185">Reference proteome</keyword>
<organism evidence="1 2">
    <name type="scientific">Acanthoscelides obtectus</name>
    <name type="common">Bean weevil</name>
    <name type="synonym">Bruchus obtectus</name>
    <dbReference type="NCBI Taxonomy" id="200917"/>
    <lineage>
        <taxon>Eukaryota</taxon>
        <taxon>Metazoa</taxon>
        <taxon>Ecdysozoa</taxon>
        <taxon>Arthropoda</taxon>
        <taxon>Hexapoda</taxon>
        <taxon>Insecta</taxon>
        <taxon>Pterygota</taxon>
        <taxon>Neoptera</taxon>
        <taxon>Endopterygota</taxon>
        <taxon>Coleoptera</taxon>
        <taxon>Polyphaga</taxon>
        <taxon>Cucujiformia</taxon>
        <taxon>Chrysomeloidea</taxon>
        <taxon>Chrysomelidae</taxon>
        <taxon>Bruchinae</taxon>
        <taxon>Bruchini</taxon>
        <taxon>Acanthoscelides</taxon>
    </lineage>
</organism>
<gene>
    <name evidence="1" type="ORF">ACAOBT_LOCUS6145</name>
</gene>
<accession>A0A9P0K0V9</accession>
<evidence type="ECO:0000313" key="1">
    <source>
        <dbReference type="EMBL" id="CAH1965067.1"/>
    </source>
</evidence>
<comment type="caution">
    <text evidence="1">The sequence shown here is derived from an EMBL/GenBank/DDBJ whole genome shotgun (WGS) entry which is preliminary data.</text>
</comment>
<dbReference type="EMBL" id="CAKOFQ010006721">
    <property type="protein sequence ID" value="CAH1965067.1"/>
    <property type="molecule type" value="Genomic_DNA"/>
</dbReference>
<dbReference type="Proteomes" id="UP001152888">
    <property type="component" value="Unassembled WGS sequence"/>
</dbReference>
<sequence>MRPGEHRIYRRQRRKKLWKQPWAPMMGIFFLVGHRSNFCLEHLNSMKAMLDTLLSGTHTNKYNVENAIAEGFQLSNQRIKINQEAWLSYINNDTVFHIYRYIEIYNYVFRNFLID</sequence>
<protein>
    <submittedName>
        <fullName evidence="1">Uncharacterized protein</fullName>
    </submittedName>
</protein>
<evidence type="ECO:0000313" key="2">
    <source>
        <dbReference type="Proteomes" id="UP001152888"/>
    </source>
</evidence>
<dbReference type="AlphaFoldDB" id="A0A9P0K0V9"/>